<dbReference type="GO" id="GO:0016747">
    <property type="term" value="F:acyltransferase activity, transferring groups other than amino-acyl groups"/>
    <property type="evidence" value="ECO:0007669"/>
    <property type="project" value="InterPro"/>
</dbReference>
<dbReference type="Pfam" id="PF00583">
    <property type="entry name" value="Acetyltransf_1"/>
    <property type="match status" value="1"/>
</dbReference>
<gene>
    <name evidence="4" type="ORF">SAMN04488136_102300</name>
    <name evidence="5" type="ORF">SAMN04488136_104104</name>
</gene>
<feature type="domain" description="N-acetyltransferase" evidence="3">
    <location>
        <begin position="5"/>
        <end position="157"/>
    </location>
</feature>
<evidence type="ECO:0000313" key="5">
    <source>
        <dbReference type="EMBL" id="SDG89068.1"/>
    </source>
</evidence>
<dbReference type="EMBL" id="FNDD01000004">
    <property type="protein sequence ID" value="SDG89068.1"/>
    <property type="molecule type" value="Genomic_DNA"/>
</dbReference>
<dbReference type="STRING" id="861298.SAMN04488136_102300"/>
<name>A0A1G7X0H6_9VIBR</name>
<dbReference type="InterPro" id="IPR016181">
    <property type="entry name" value="Acyl_CoA_acyltransferase"/>
</dbReference>
<dbReference type="SUPFAM" id="SSF55729">
    <property type="entry name" value="Acyl-CoA N-acyltransferases (Nat)"/>
    <property type="match status" value="1"/>
</dbReference>
<dbReference type="RefSeq" id="WP_093269524.1">
    <property type="nucleotide sequence ID" value="NZ_FNDD01000002.1"/>
</dbReference>
<dbReference type="Proteomes" id="UP000198854">
    <property type="component" value="Unassembled WGS sequence"/>
</dbReference>
<dbReference type="InterPro" id="IPR050832">
    <property type="entry name" value="Bact_Acetyltransf"/>
</dbReference>
<dbReference type="PANTHER" id="PTHR43877">
    <property type="entry name" value="AMINOALKYLPHOSPHONATE N-ACETYLTRANSFERASE-RELATED-RELATED"/>
    <property type="match status" value="1"/>
</dbReference>
<accession>A0A1G7X0H6</accession>
<dbReference type="OrthoDB" id="7678938at2"/>
<keyword evidence="6" id="KW-1185">Reference proteome</keyword>
<dbReference type="Gene3D" id="3.40.630.30">
    <property type="match status" value="1"/>
</dbReference>
<proteinExistence type="predicted"/>
<evidence type="ECO:0000259" key="3">
    <source>
        <dbReference type="PROSITE" id="PS51186"/>
    </source>
</evidence>
<sequence>MSDLVQLRLASAADACSVQTLLHRAFGCHALDAFVFSAATVELAVVQQWIARNEVYLCLRGNALLGVCRLSHYPQYGLVLSRLAVDPNCKGQKLGSALLDLAESEARALGHTHLTLKTPSQHPFLVDYYLAAGYRRQGEHFTPGDRYVEAVLVKSLV</sequence>
<protein>
    <submittedName>
        <fullName evidence="4">Predicted N-acetyltransferase YhbS</fullName>
    </submittedName>
</protein>
<dbReference type="AlphaFoldDB" id="A0A1G7X0H6"/>
<evidence type="ECO:0000256" key="1">
    <source>
        <dbReference type="ARBA" id="ARBA00022679"/>
    </source>
</evidence>
<reference evidence="4 6" key="1">
    <citation type="submission" date="2016-10" db="EMBL/GenBank/DDBJ databases">
        <authorList>
            <person name="de Groot N.N."/>
        </authorList>
    </citation>
    <scope>NUCLEOTIDE SEQUENCE [LARGE SCALE GENOMIC DNA]</scope>
    <source>
        <strain evidence="4 6">CGMCC 1.10228</strain>
    </source>
</reference>
<dbReference type="EMBL" id="FNDD01000002">
    <property type="protein sequence ID" value="SDG77656.1"/>
    <property type="molecule type" value="Genomic_DNA"/>
</dbReference>
<evidence type="ECO:0000313" key="6">
    <source>
        <dbReference type="Proteomes" id="UP000198854"/>
    </source>
</evidence>
<dbReference type="InterPro" id="IPR000182">
    <property type="entry name" value="GNAT_dom"/>
</dbReference>
<evidence type="ECO:0000256" key="2">
    <source>
        <dbReference type="ARBA" id="ARBA00023315"/>
    </source>
</evidence>
<dbReference type="CDD" id="cd04301">
    <property type="entry name" value="NAT_SF"/>
    <property type="match status" value="1"/>
</dbReference>
<keyword evidence="1 4" id="KW-0808">Transferase</keyword>
<keyword evidence="2" id="KW-0012">Acyltransferase</keyword>
<dbReference type="PROSITE" id="PS51186">
    <property type="entry name" value="GNAT"/>
    <property type="match status" value="1"/>
</dbReference>
<evidence type="ECO:0000313" key="4">
    <source>
        <dbReference type="EMBL" id="SDG77656.1"/>
    </source>
</evidence>
<organism evidence="4 6">
    <name type="scientific">Vibrio xiamenensis</name>
    <dbReference type="NCBI Taxonomy" id="861298"/>
    <lineage>
        <taxon>Bacteria</taxon>
        <taxon>Pseudomonadati</taxon>
        <taxon>Pseudomonadota</taxon>
        <taxon>Gammaproteobacteria</taxon>
        <taxon>Vibrionales</taxon>
        <taxon>Vibrionaceae</taxon>
        <taxon>Vibrio</taxon>
    </lineage>
</organism>